<dbReference type="AlphaFoldDB" id="A0A7S1SVN9"/>
<dbReference type="SUPFAM" id="SSF53335">
    <property type="entry name" value="S-adenosyl-L-methionine-dependent methyltransferases"/>
    <property type="match status" value="1"/>
</dbReference>
<dbReference type="InterPro" id="IPR029063">
    <property type="entry name" value="SAM-dependent_MTases_sf"/>
</dbReference>
<dbReference type="Gene3D" id="3.40.50.150">
    <property type="entry name" value="Vaccinia Virus protein VP39"/>
    <property type="match status" value="1"/>
</dbReference>
<dbReference type="PANTHER" id="PTHR11006">
    <property type="entry name" value="PROTEIN ARGININE N-METHYLTRANSFERASE"/>
    <property type="match status" value="1"/>
</dbReference>
<evidence type="ECO:0000256" key="1">
    <source>
        <dbReference type="ARBA" id="ARBA00022691"/>
    </source>
</evidence>
<dbReference type="GO" id="GO:0005634">
    <property type="term" value="C:nucleus"/>
    <property type="evidence" value="ECO:0007669"/>
    <property type="project" value="TreeGrafter"/>
</dbReference>
<dbReference type="Pfam" id="PF06325">
    <property type="entry name" value="PrmA"/>
    <property type="match status" value="1"/>
</dbReference>
<keyword evidence="1" id="KW-0949">S-adenosyl-L-methionine</keyword>
<dbReference type="GO" id="GO:0016274">
    <property type="term" value="F:protein-arginine N-methyltransferase activity"/>
    <property type="evidence" value="ECO:0007669"/>
    <property type="project" value="InterPro"/>
</dbReference>
<dbReference type="InterPro" id="IPR025799">
    <property type="entry name" value="Arg_MeTrfase"/>
</dbReference>
<organism evidence="3">
    <name type="scientific">Tetraselmis chuii</name>
    <dbReference type="NCBI Taxonomy" id="63592"/>
    <lineage>
        <taxon>Eukaryota</taxon>
        <taxon>Viridiplantae</taxon>
        <taxon>Chlorophyta</taxon>
        <taxon>core chlorophytes</taxon>
        <taxon>Chlorodendrophyceae</taxon>
        <taxon>Chlorodendrales</taxon>
        <taxon>Chlorodendraceae</taxon>
        <taxon>Tetraselmis</taxon>
    </lineage>
</organism>
<evidence type="ECO:0008006" key="4">
    <source>
        <dbReference type="Google" id="ProtNLM"/>
    </source>
</evidence>
<evidence type="ECO:0000313" key="3">
    <source>
        <dbReference type="EMBL" id="CAD9210388.1"/>
    </source>
</evidence>
<reference evidence="3" key="1">
    <citation type="submission" date="2021-01" db="EMBL/GenBank/DDBJ databases">
        <authorList>
            <person name="Corre E."/>
            <person name="Pelletier E."/>
            <person name="Niang G."/>
            <person name="Scheremetjew M."/>
            <person name="Finn R."/>
            <person name="Kale V."/>
            <person name="Holt S."/>
            <person name="Cochrane G."/>
            <person name="Meng A."/>
            <person name="Brown T."/>
            <person name="Cohen L."/>
        </authorList>
    </citation>
    <scope>NUCLEOTIDE SEQUENCE</scope>
    <source>
        <strain evidence="3">PLY429</strain>
    </source>
</reference>
<protein>
    <recommendedName>
        <fullName evidence="4">Protein arginine N-methyltransferase</fullName>
    </recommendedName>
</protein>
<proteinExistence type="predicted"/>
<gene>
    <name evidence="3" type="ORF">TCHU04912_LOCUS12627</name>
</gene>
<sequence length="445" mass="47607">MLSTAPLAARYAPACRSTSRRGGHRRAMDRMPAVTASSSNSQPCTDAEPPASLPVRRRTAIGLASASLALSLVATDAQSVAAAQRKESLGLETEWATESFARGTDFSLESYASMRDDAERTPKFVEAIRRRIGREGGRLSCVDIGTGPFALLAIAAAKAGARKVFAIEADPEAAKLARAAIRDAGLPPGTVELLEGYSTAVELPEKVDFLVAEVIGSVATEEGVYSTISDARQRFLKDPSNPANYIPSRVQTLVAPASYAFHYMIAAEGRRAAGLTSEEGPLRLNCLDQSLALMADPQVYEDFRYDDPELPGPGLWRPKADALEFRVSPERISRNTRMYVETLGFQGVPPADAKAISAGVACGFSGLALWPRLILDPAGDIMVDARGVRGEGQKSHWQTVLPLMSKSPVPLSIGDEITVSGSATFDNDKPTVYRLHADISHYSAA</sequence>
<dbReference type="GO" id="GO:0042054">
    <property type="term" value="F:histone methyltransferase activity"/>
    <property type="evidence" value="ECO:0007669"/>
    <property type="project" value="TreeGrafter"/>
</dbReference>
<dbReference type="PANTHER" id="PTHR11006:SF53">
    <property type="entry name" value="PROTEIN ARGININE N-METHYLTRANSFERASE 3"/>
    <property type="match status" value="1"/>
</dbReference>
<feature type="compositionally biased region" description="Basic residues" evidence="2">
    <location>
        <begin position="18"/>
        <end position="27"/>
    </location>
</feature>
<feature type="compositionally biased region" description="Polar residues" evidence="2">
    <location>
        <begin position="35"/>
        <end position="44"/>
    </location>
</feature>
<evidence type="ECO:0000256" key="2">
    <source>
        <dbReference type="SAM" id="MobiDB-lite"/>
    </source>
</evidence>
<feature type="region of interest" description="Disordered" evidence="2">
    <location>
        <begin position="1"/>
        <end position="53"/>
    </location>
</feature>
<dbReference type="EMBL" id="HBGG01024260">
    <property type="protein sequence ID" value="CAD9210388.1"/>
    <property type="molecule type" value="Transcribed_RNA"/>
</dbReference>
<name>A0A7S1SVN9_9CHLO</name>
<accession>A0A7S1SVN9</accession>